<name>A0A0F9KMN1_9ZZZZ</name>
<gene>
    <name evidence="1" type="ORF">LCGC14_1311530</name>
</gene>
<dbReference type="AlphaFoldDB" id="A0A0F9KMN1"/>
<reference evidence="1" key="1">
    <citation type="journal article" date="2015" name="Nature">
        <title>Complex archaea that bridge the gap between prokaryotes and eukaryotes.</title>
        <authorList>
            <person name="Spang A."/>
            <person name="Saw J.H."/>
            <person name="Jorgensen S.L."/>
            <person name="Zaremba-Niedzwiedzka K."/>
            <person name="Martijn J."/>
            <person name="Lind A.E."/>
            <person name="van Eijk R."/>
            <person name="Schleper C."/>
            <person name="Guy L."/>
            <person name="Ettema T.J."/>
        </authorList>
    </citation>
    <scope>NUCLEOTIDE SEQUENCE</scope>
</reference>
<organism evidence="1">
    <name type="scientific">marine sediment metagenome</name>
    <dbReference type="NCBI Taxonomy" id="412755"/>
    <lineage>
        <taxon>unclassified sequences</taxon>
        <taxon>metagenomes</taxon>
        <taxon>ecological metagenomes</taxon>
    </lineage>
</organism>
<proteinExistence type="predicted"/>
<sequence>MASTYLVQQAASMVAQTSGRGGSDVLPILSADLALNEIWTAYPWRQSLGGFNPFWLVPGKADYGSPLAIIPSDYHSLYTARLIYAPGLGNGATSRELVVRAHLESRQSGDVQKYPADAISYEADEQVFRLSDAGY</sequence>
<protein>
    <submittedName>
        <fullName evidence="1">Uncharacterized protein</fullName>
    </submittedName>
</protein>
<accession>A0A0F9KMN1</accession>
<dbReference type="EMBL" id="LAZR01007745">
    <property type="protein sequence ID" value="KKM83228.1"/>
    <property type="molecule type" value="Genomic_DNA"/>
</dbReference>
<comment type="caution">
    <text evidence="1">The sequence shown here is derived from an EMBL/GenBank/DDBJ whole genome shotgun (WGS) entry which is preliminary data.</text>
</comment>
<evidence type="ECO:0000313" key="1">
    <source>
        <dbReference type="EMBL" id="KKM83228.1"/>
    </source>
</evidence>